<organism evidence="3 4">
    <name type="scientific">Vitrella brassicaformis (strain CCMP3155)</name>
    <dbReference type="NCBI Taxonomy" id="1169540"/>
    <lineage>
        <taxon>Eukaryota</taxon>
        <taxon>Sar</taxon>
        <taxon>Alveolata</taxon>
        <taxon>Colpodellida</taxon>
        <taxon>Vitrellaceae</taxon>
        <taxon>Vitrella</taxon>
    </lineage>
</organism>
<dbReference type="PANTHER" id="PTHR13136">
    <property type="entry name" value="TESTIS DEVELOPMENT PROTEIN PRTD"/>
    <property type="match status" value="1"/>
</dbReference>
<evidence type="ECO:0000313" key="4">
    <source>
        <dbReference type="Proteomes" id="UP000041254"/>
    </source>
</evidence>
<dbReference type="Proteomes" id="UP000041254">
    <property type="component" value="Unassembled WGS sequence"/>
</dbReference>
<feature type="region of interest" description="Disordered" evidence="1">
    <location>
        <begin position="1"/>
        <end position="21"/>
    </location>
</feature>
<dbReference type="InterPro" id="IPR046879">
    <property type="entry name" value="KANL3/Tex30_Abhydrolase"/>
</dbReference>
<dbReference type="STRING" id="1169540.A0A0G4GTK0"/>
<name>A0A0G4GTK0_VITBC</name>
<reference evidence="3 4" key="1">
    <citation type="submission" date="2014-11" db="EMBL/GenBank/DDBJ databases">
        <authorList>
            <person name="Zhu J."/>
            <person name="Qi W."/>
            <person name="Song R."/>
        </authorList>
    </citation>
    <scope>NUCLEOTIDE SEQUENCE [LARGE SCALE GENOMIC DNA]</scope>
</reference>
<dbReference type="VEuPathDB" id="CryptoDB:Vbra_10301"/>
<dbReference type="Gene3D" id="3.40.50.1820">
    <property type="entry name" value="alpha/beta hydrolase"/>
    <property type="match status" value="1"/>
</dbReference>
<sequence length="223" mass="24380">MAPKKRALEQSSEAADTSKKKKKNAKLVFVLGHGAGTNSSHPKMQGWKKKLEETFADEGVSVVMVDFPRPFNKMNKMVLAHKAAVEAASKEADRLFLIGTSMGSRVAVHLCNDQPEVRSKVHGMIALGYPLISVSKELRDQPLKALPSDAPPLLFITGTKDHMSPLDQLEATRKKMKGRTELLSIDGGDHGLTVKGKGKQEAADKQMLDKIREFVHSLQSGLS</sequence>
<dbReference type="InParanoid" id="A0A0G4GTK0"/>
<dbReference type="PANTHER" id="PTHR13136:SF11">
    <property type="entry name" value="TESTIS-EXPRESSED PROTEIN 30"/>
    <property type="match status" value="1"/>
</dbReference>
<protein>
    <recommendedName>
        <fullName evidence="2">KANL3/Tex30 alpha/beta hydrolase-like domain-containing protein</fullName>
    </recommendedName>
</protein>
<dbReference type="InterPro" id="IPR026555">
    <property type="entry name" value="NSL3/Tex30"/>
</dbReference>
<proteinExistence type="predicted"/>
<evidence type="ECO:0000313" key="3">
    <source>
        <dbReference type="EMBL" id="CEM34074.1"/>
    </source>
</evidence>
<feature type="domain" description="KANL3/Tex30 alpha/beta hydrolase-like" evidence="2">
    <location>
        <begin position="27"/>
        <end position="213"/>
    </location>
</feature>
<accession>A0A0G4GTK0</accession>
<evidence type="ECO:0000256" key="1">
    <source>
        <dbReference type="SAM" id="MobiDB-lite"/>
    </source>
</evidence>
<dbReference type="SUPFAM" id="SSF53474">
    <property type="entry name" value="alpha/beta-Hydrolases"/>
    <property type="match status" value="1"/>
</dbReference>
<dbReference type="OMA" id="SCMVAAD"/>
<dbReference type="Pfam" id="PF20408">
    <property type="entry name" value="Abhydrolase_11"/>
    <property type="match status" value="1"/>
</dbReference>
<gene>
    <name evidence="3" type="ORF">Vbra_10301</name>
</gene>
<dbReference type="AlphaFoldDB" id="A0A0G4GTK0"/>
<dbReference type="InterPro" id="IPR029058">
    <property type="entry name" value="AB_hydrolase_fold"/>
</dbReference>
<keyword evidence="4" id="KW-1185">Reference proteome</keyword>
<evidence type="ECO:0000259" key="2">
    <source>
        <dbReference type="Pfam" id="PF20408"/>
    </source>
</evidence>
<dbReference type="EMBL" id="CDMY01000802">
    <property type="protein sequence ID" value="CEM34074.1"/>
    <property type="molecule type" value="Genomic_DNA"/>
</dbReference>
<dbReference type="OrthoDB" id="6415022at2759"/>